<name>A0ABS1UAT7_9PROT</name>
<proteinExistence type="predicted"/>
<comment type="caution">
    <text evidence="2">The sequence shown here is derived from an EMBL/GenBank/DDBJ whole genome shotgun (WGS) entry which is preliminary data.</text>
</comment>
<dbReference type="NCBIfam" id="TIGR01764">
    <property type="entry name" value="excise"/>
    <property type="match status" value="1"/>
</dbReference>
<evidence type="ECO:0000313" key="2">
    <source>
        <dbReference type="EMBL" id="MBL6081800.1"/>
    </source>
</evidence>
<dbReference type="RefSeq" id="WP_202835015.1">
    <property type="nucleotide sequence ID" value="NZ_JAETWB010000037.1"/>
</dbReference>
<reference evidence="2 3" key="1">
    <citation type="submission" date="2021-01" db="EMBL/GenBank/DDBJ databases">
        <title>Belnapia mucosa sp. nov. and Belnapia arida sp. nov., isolated from the Tabernas Desert (Almeria, Spain).</title>
        <authorList>
            <person name="Molina-Menor E."/>
            <person name="Vidal-Verdu A."/>
            <person name="Calonge A."/>
            <person name="Satari L."/>
            <person name="Pereto J."/>
            <person name="Porcar M."/>
        </authorList>
    </citation>
    <scope>NUCLEOTIDE SEQUENCE [LARGE SCALE GENOMIC DNA]</scope>
    <source>
        <strain evidence="2 3">T18</strain>
    </source>
</reference>
<dbReference type="SUPFAM" id="SSF46955">
    <property type="entry name" value="Putative DNA-binding domain"/>
    <property type="match status" value="1"/>
</dbReference>
<gene>
    <name evidence="2" type="ORF">JMJ56_27840</name>
</gene>
<evidence type="ECO:0000313" key="3">
    <source>
        <dbReference type="Proteomes" id="UP000660885"/>
    </source>
</evidence>
<keyword evidence="3" id="KW-1185">Reference proteome</keyword>
<dbReference type="InterPro" id="IPR041657">
    <property type="entry name" value="HTH_17"/>
</dbReference>
<dbReference type="Proteomes" id="UP000660885">
    <property type="component" value="Unassembled WGS sequence"/>
</dbReference>
<feature type="domain" description="Helix-turn-helix" evidence="1">
    <location>
        <begin position="19"/>
        <end position="61"/>
    </location>
</feature>
<organism evidence="2 3">
    <name type="scientific">Belnapia arida</name>
    <dbReference type="NCBI Taxonomy" id="2804533"/>
    <lineage>
        <taxon>Bacteria</taxon>
        <taxon>Pseudomonadati</taxon>
        <taxon>Pseudomonadota</taxon>
        <taxon>Alphaproteobacteria</taxon>
        <taxon>Acetobacterales</taxon>
        <taxon>Roseomonadaceae</taxon>
        <taxon>Belnapia</taxon>
    </lineage>
</organism>
<dbReference type="InterPro" id="IPR009061">
    <property type="entry name" value="DNA-bd_dom_put_sf"/>
</dbReference>
<dbReference type="EMBL" id="JAETWB010000037">
    <property type="protein sequence ID" value="MBL6081800.1"/>
    <property type="molecule type" value="Genomic_DNA"/>
</dbReference>
<evidence type="ECO:0000259" key="1">
    <source>
        <dbReference type="Pfam" id="PF12728"/>
    </source>
</evidence>
<dbReference type="InterPro" id="IPR010093">
    <property type="entry name" value="SinI_DNA-bd"/>
</dbReference>
<sequence>MVTRCPPSGDNLLDSPEPLLTTAELATWLQVSERTLRRWRKTGRITAVEIGRTVRFRLSDLVPCETQG</sequence>
<dbReference type="Pfam" id="PF12728">
    <property type="entry name" value="HTH_17"/>
    <property type="match status" value="1"/>
</dbReference>
<accession>A0ABS1UAT7</accession>
<protein>
    <submittedName>
        <fullName evidence="2">Helix-turn-helix domain-containing protein</fullName>
    </submittedName>
</protein>